<dbReference type="FunFam" id="2.60.40.10:FF:000163">
    <property type="entry name" value="peroxidasin homolog"/>
    <property type="match status" value="1"/>
</dbReference>
<dbReference type="InterPro" id="IPR010255">
    <property type="entry name" value="Haem_peroxidase_sf"/>
</dbReference>
<dbReference type="PANTHER" id="PTHR11475">
    <property type="entry name" value="OXIDASE/PEROXIDASE"/>
    <property type="match status" value="1"/>
</dbReference>
<dbReference type="PROSITE" id="PS01208">
    <property type="entry name" value="VWFC_1"/>
    <property type="match status" value="1"/>
</dbReference>
<protein>
    <recommendedName>
        <fullName evidence="24">Peroxidasin</fullName>
    </recommendedName>
</protein>
<keyword evidence="10" id="KW-0560">Oxidoreductase</keyword>
<comment type="similarity">
    <text evidence="16">Belongs to the peroxidase family. XPO subfamily.</text>
</comment>
<evidence type="ECO:0000256" key="4">
    <source>
        <dbReference type="ARBA" id="ARBA00022475"/>
    </source>
</evidence>
<evidence type="ECO:0000256" key="3">
    <source>
        <dbReference type="ARBA" id="ARBA00004613"/>
    </source>
</evidence>
<keyword evidence="23" id="KW-1185">Reference proteome</keyword>
<dbReference type="GO" id="GO:0046872">
    <property type="term" value="F:metal ion binding"/>
    <property type="evidence" value="ECO:0007669"/>
    <property type="project" value="UniProtKB-KW"/>
</dbReference>
<feature type="domain" description="VWFC" evidence="20">
    <location>
        <begin position="1041"/>
        <end position="1099"/>
    </location>
</feature>
<dbReference type="KEGG" id="lgi:LOTGIDRAFT_161152"/>
<evidence type="ECO:0000313" key="23">
    <source>
        <dbReference type="Proteomes" id="UP000030746"/>
    </source>
</evidence>
<dbReference type="HOGENOM" id="CLU_006087_0_1_1"/>
<dbReference type="InterPro" id="IPR019791">
    <property type="entry name" value="Haem_peroxidase_animal"/>
</dbReference>
<dbReference type="Gene3D" id="2.60.40.10">
    <property type="entry name" value="Immunoglobulins"/>
    <property type="match status" value="3"/>
</dbReference>
<dbReference type="AlphaFoldDB" id="V4AH26"/>
<evidence type="ECO:0000256" key="17">
    <source>
        <dbReference type="PIRSR" id="PIRSR619791-2"/>
    </source>
</evidence>
<dbReference type="EMBL" id="KB201802">
    <property type="protein sequence ID" value="ESO94460.1"/>
    <property type="molecule type" value="Genomic_DNA"/>
</dbReference>
<dbReference type="PRINTS" id="PR00457">
    <property type="entry name" value="ANPEROXIDASE"/>
</dbReference>
<keyword evidence="13" id="KW-1015">Disulfide bond</keyword>
<evidence type="ECO:0000259" key="20">
    <source>
        <dbReference type="PROSITE" id="PS50184"/>
    </source>
</evidence>
<evidence type="ECO:0000256" key="5">
    <source>
        <dbReference type="ARBA" id="ARBA00022525"/>
    </source>
</evidence>
<keyword evidence="11 17" id="KW-0408">Iron</keyword>
<dbReference type="PROSITE" id="PS50835">
    <property type="entry name" value="IG_LIKE"/>
    <property type="match status" value="2"/>
</dbReference>
<dbReference type="SUPFAM" id="SSF57603">
    <property type="entry name" value="FnI-like domain"/>
    <property type="match status" value="1"/>
</dbReference>
<dbReference type="RefSeq" id="XP_009054744.1">
    <property type="nucleotide sequence ID" value="XM_009056496.1"/>
</dbReference>
<gene>
    <name evidence="22" type="ORF">LOTGIDRAFT_161152</name>
</gene>
<dbReference type="InterPro" id="IPR013783">
    <property type="entry name" value="Ig-like_fold"/>
</dbReference>
<evidence type="ECO:0000256" key="16">
    <source>
        <dbReference type="ARBA" id="ARBA00061342"/>
    </source>
</evidence>
<dbReference type="GeneID" id="20238636"/>
<keyword evidence="9" id="KW-0677">Repeat</keyword>
<dbReference type="Proteomes" id="UP000030746">
    <property type="component" value="Unassembled WGS sequence"/>
</dbReference>
<dbReference type="PROSITE" id="PS50292">
    <property type="entry name" value="PEROXIDASE_3"/>
    <property type="match status" value="1"/>
</dbReference>
<evidence type="ECO:0000256" key="18">
    <source>
        <dbReference type="SAM" id="Coils"/>
    </source>
</evidence>
<evidence type="ECO:0000256" key="1">
    <source>
        <dbReference type="ARBA" id="ARBA00001970"/>
    </source>
</evidence>
<keyword evidence="12" id="KW-0472">Membrane</keyword>
<evidence type="ECO:0000313" key="22">
    <source>
        <dbReference type="EMBL" id="ESO94460.1"/>
    </source>
</evidence>
<dbReference type="SUPFAM" id="SSF48113">
    <property type="entry name" value="Heme-dependent peroxidases"/>
    <property type="match status" value="1"/>
</dbReference>
<dbReference type="Gene3D" id="1.10.640.10">
    <property type="entry name" value="Haem peroxidase domain superfamily, animal type"/>
    <property type="match status" value="1"/>
</dbReference>
<dbReference type="GO" id="GO:0004601">
    <property type="term" value="F:peroxidase activity"/>
    <property type="evidence" value="ECO:0007669"/>
    <property type="project" value="InterPro"/>
</dbReference>
<evidence type="ECO:0000256" key="15">
    <source>
        <dbReference type="ARBA" id="ARBA00023319"/>
    </source>
</evidence>
<dbReference type="InterPro" id="IPR036179">
    <property type="entry name" value="Ig-like_dom_sf"/>
</dbReference>
<keyword evidence="4" id="KW-1003">Cell membrane</keyword>
<evidence type="ECO:0000256" key="6">
    <source>
        <dbReference type="ARBA" id="ARBA00022617"/>
    </source>
</evidence>
<dbReference type="PANTHER" id="PTHR11475:SF58">
    <property type="entry name" value="PEROXIDASIN"/>
    <property type="match status" value="1"/>
</dbReference>
<comment type="subcellular location">
    <subcellularLocation>
        <location evidence="2">Cell membrane</location>
    </subcellularLocation>
    <subcellularLocation>
        <location evidence="3">Secreted</location>
    </subcellularLocation>
</comment>
<keyword evidence="5" id="KW-0964">Secreted</keyword>
<dbReference type="OMA" id="MECRRNR"/>
<evidence type="ECO:0000256" key="10">
    <source>
        <dbReference type="ARBA" id="ARBA00023002"/>
    </source>
</evidence>
<dbReference type="GO" id="GO:0020037">
    <property type="term" value="F:heme binding"/>
    <property type="evidence" value="ECO:0007669"/>
    <property type="project" value="InterPro"/>
</dbReference>
<evidence type="ECO:0000256" key="13">
    <source>
        <dbReference type="ARBA" id="ARBA00023157"/>
    </source>
</evidence>
<proteinExistence type="inferred from homology"/>
<keyword evidence="15" id="KW-0393">Immunoglobulin domain</keyword>
<reference evidence="22 23" key="1">
    <citation type="journal article" date="2013" name="Nature">
        <title>Insights into bilaterian evolution from three spiralian genomes.</title>
        <authorList>
            <person name="Simakov O."/>
            <person name="Marletaz F."/>
            <person name="Cho S.J."/>
            <person name="Edsinger-Gonzales E."/>
            <person name="Havlak P."/>
            <person name="Hellsten U."/>
            <person name="Kuo D.H."/>
            <person name="Larsson T."/>
            <person name="Lv J."/>
            <person name="Arendt D."/>
            <person name="Savage R."/>
            <person name="Osoegawa K."/>
            <person name="de Jong P."/>
            <person name="Grimwood J."/>
            <person name="Chapman J.A."/>
            <person name="Shapiro H."/>
            <person name="Aerts A."/>
            <person name="Otillar R.P."/>
            <person name="Terry A.Y."/>
            <person name="Boore J.L."/>
            <person name="Grigoriev I.V."/>
            <person name="Lindberg D.R."/>
            <person name="Seaver E.C."/>
            <person name="Weisblat D.A."/>
            <person name="Putnam N.H."/>
            <person name="Rokhsar D.S."/>
        </authorList>
    </citation>
    <scope>NUCLEOTIDE SEQUENCE [LARGE SCALE GENOMIC DNA]</scope>
</reference>
<dbReference type="Pfam" id="PF07679">
    <property type="entry name" value="I-set"/>
    <property type="match status" value="2"/>
</dbReference>
<keyword evidence="18" id="KW-0175">Coiled coil</keyword>
<feature type="coiled-coil region" evidence="18">
    <location>
        <begin position="994"/>
        <end position="1028"/>
    </location>
</feature>
<dbReference type="InterPro" id="IPR003598">
    <property type="entry name" value="Ig_sub2"/>
</dbReference>
<evidence type="ECO:0000256" key="14">
    <source>
        <dbReference type="ARBA" id="ARBA00023180"/>
    </source>
</evidence>
<dbReference type="GO" id="GO:0005615">
    <property type="term" value="C:extracellular space"/>
    <property type="evidence" value="ECO:0007669"/>
    <property type="project" value="TreeGrafter"/>
</dbReference>
<evidence type="ECO:0000256" key="8">
    <source>
        <dbReference type="ARBA" id="ARBA00022729"/>
    </source>
</evidence>
<feature type="domain" description="Ig-like" evidence="21">
    <location>
        <begin position="1"/>
        <end position="85"/>
    </location>
</feature>
<organism evidence="22 23">
    <name type="scientific">Lottia gigantea</name>
    <name type="common">Giant owl limpet</name>
    <dbReference type="NCBI Taxonomy" id="225164"/>
    <lineage>
        <taxon>Eukaryota</taxon>
        <taxon>Metazoa</taxon>
        <taxon>Spiralia</taxon>
        <taxon>Lophotrochozoa</taxon>
        <taxon>Mollusca</taxon>
        <taxon>Gastropoda</taxon>
        <taxon>Patellogastropoda</taxon>
        <taxon>Lottioidea</taxon>
        <taxon>Lottiidae</taxon>
        <taxon>Lottia</taxon>
    </lineage>
</organism>
<dbReference type="FunFam" id="1.10.640.10:FF:000001">
    <property type="entry name" value="Peroxidasin homolog"/>
    <property type="match status" value="1"/>
</dbReference>
<dbReference type="OrthoDB" id="823504at2759"/>
<dbReference type="SUPFAM" id="SSF48726">
    <property type="entry name" value="Immunoglobulin"/>
    <property type="match status" value="3"/>
</dbReference>
<dbReference type="CDD" id="cd09826">
    <property type="entry name" value="peroxidasin_like"/>
    <property type="match status" value="1"/>
</dbReference>
<dbReference type="InterPro" id="IPR007110">
    <property type="entry name" value="Ig-like_dom"/>
</dbReference>
<dbReference type="InterPro" id="IPR001007">
    <property type="entry name" value="VWF_dom"/>
</dbReference>
<dbReference type="GO" id="GO:0006979">
    <property type="term" value="P:response to oxidative stress"/>
    <property type="evidence" value="ECO:0007669"/>
    <property type="project" value="InterPro"/>
</dbReference>
<evidence type="ECO:0008006" key="24">
    <source>
        <dbReference type="Google" id="ProtNLM"/>
    </source>
</evidence>
<dbReference type="SMART" id="SM00409">
    <property type="entry name" value="IG"/>
    <property type="match status" value="2"/>
</dbReference>
<dbReference type="Gene3D" id="6.20.200.20">
    <property type="match status" value="1"/>
</dbReference>
<dbReference type="PROSITE" id="PS50184">
    <property type="entry name" value="VWFC_2"/>
    <property type="match status" value="1"/>
</dbReference>
<evidence type="ECO:0000256" key="9">
    <source>
        <dbReference type="ARBA" id="ARBA00022737"/>
    </source>
</evidence>
<dbReference type="SMART" id="SM00214">
    <property type="entry name" value="VWC"/>
    <property type="match status" value="1"/>
</dbReference>
<dbReference type="SMART" id="SM00408">
    <property type="entry name" value="IGc2"/>
    <property type="match status" value="2"/>
</dbReference>
<evidence type="ECO:0000259" key="21">
    <source>
        <dbReference type="PROSITE" id="PS50835"/>
    </source>
</evidence>
<dbReference type="InterPro" id="IPR034824">
    <property type="entry name" value="Peroxidasin_peroxidase"/>
</dbReference>
<feature type="domain" description="Ig-like" evidence="21">
    <location>
        <begin position="93"/>
        <end position="172"/>
    </location>
</feature>
<evidence type="ECO:0000256" key="11">
    <source>
        <dbReference type="ARBA" id="ARBA00023004"/>
    </source>
</evidence>
<evidence type="ECO:0000256" key="2">
    <source>
        <dbReference type="ARBA" id="ARBA00004236"/>
    </source>
</evidence>
<dbReference type="InterPro" id="IPR003599">
    <property type="entry name" value="Ig_sub"/>
</dbReference>
<feature type="region of interest" description="Disordered" evidence="19">
    <location>
        <begin position="237"/>
        <end position="258"/>
    </location>
</feature>
<dbReference type="Pfam" id="PF03098">
    <property type="entry name" value="An_peroxidase"/>
    <property type="match status" value="1"/>
</dbReference>
<dbReference type="InterPro" id="IPR013098">
    <property type="entry name" value="Ig_I-set"/>
</dbReference>
<keyword evidence="8" id="KW-0732">Signal</keyword>
<dbReference type="FunFam" id="2.60.40.10:FF:000273">
    <property type="entry name" value="contactin-3 isoform X1"/>
    <property type="match status" value="1"/>
</dbReference>
<comment type="cofactor">
    <cofactor evidence="1">
        <name>heme b</name>
        <dbReference type="ChEBI" id="CHEBI:60344"/>
    </cofactor>
</comment>
<keyword evidence="6 17" id="KW-0349">Heme</keyword>
<evidence type="ECO:0000256" key="19">
    <source>
        <dbReference type="SAM" id="MobiDB-lite"/>
    </source>
</evidence>
<dbReference type="GO" id="GO:0005886">
    <property type="term" value="C:plasma membrane"/>
    <property type="evidence" value="ECO:0007669"/>
    <property type="project" value="UniProtKB-SubCell"/>
</dbReference>
<evidence type="ECO:0000256" key="7">
    <source>
        <dbReference type="ARBA" id="ARBA00022723"/>
    </source>
</evidence>
<dbReference type="InterPro" id="IPR037120">
    <property type="entry name" value="Haem_peroxidase_sf_animal"/>
</dbReference>
<dbReference type="Pfam" id="PF00093">
    <property type="entry name" value="VWC"/>
    <property type="match status" value="1"/>
</dbReference>
<keyword evidence="14" id="KW-0325">Glycoprotein</keyword>
<feature type="binding site" description="axial binding residue" evidence="17">
    <location>
        <position position="743"/>
    </location>
    <ligand>
        <name>heme b</name>
        <dbReference type="ChEBI" id="CHEBI:60344"/>
    </ligand>
    <ligandPart>
        <name>Fe</name>
        <dbReference type="ChEBI" id="CHEBI:18248"/>
    </ligandPart>
</feature>
<accession>V4AH26</accession>
<dbReference type="CTD" id="20238636"/>
<keyword evidence="7 17" id="KW-0479">Metal-binding</keyword>
<name>V4AH26_LOTGI</name>
<sequence>MEPRDVDVTFGNTAYFTCRAEGSPDPQIVWLHNENEIDVNHNGRYSMLKDGTLMIQDTQGSDQGVYECVARNIAGEARANKVELRYFGEPERPRFTVEPRDRTVGTGESVTFLCEASGNPKPDISWSKNGLVLPPNPRFTLQPSGALNIIDINEVDAGVYSCSAANSIQTISTLARLIIQGQLIIKNIILGDTGRYDCIAENSAGRATMSINLLVHVDERENRPIDRTRDRLINRPNSASIQPTNFRPYIPPGGRERQDDRLTRYYQRQRLNQVPRFTHIRSGHHDNRLTPPEIERALHQATNRVNAGINSTLMSLFQSNQQHSVQDLLSIFRYPAPEALELARAEEIFEQTLEILHMHINQGHMYNLSSNDESYRELVSPPHLALIANMSGCSRRPLDTDCTNICFHRKYRTLNGICNNFKNPTWGASNQAFTRLLPPIYENGFNTPVGWNRGKMYNGIHLPSPRLISSFMMSTDHVTMDEEHSHMLMQWGQFIDHDLDLAPQSISFARFSDGQRCNETCDNVSPCFPIKVPNSDQRIRNNCLGFTRTSGTCNTGTTSVFFSTVAPRQQINALTAFIDASNVYGNGPDEANSLRDLTNERGLLRVGPSLNGNRLLPFDEDTLNHVDCQLDATKRHVPCFKAGDHRANEHLALTAMHTLFMREHNRIATALEEINPHWDGNKLYHETRKILGAVLQHITYDNWLPKILGEKGMAMMGEYNGYDPETNPTIANEFATAAMRFGHSLVQPVIFRLNETYEPIPEGNLPLHRAFFSPYRILEEGGIDPLLRGLYGVSAKKRMPGELLNSELTEKLFSLANSVGQDLASLNIQRGRDHGLPFYVDYRKYCNLSTVNSFEDLIFDIQDADTLEKLRAVYSRVENIDLFVGGMSETPMPGAKIGPTFLCILSDQFRRLRSGDRFWYENSGVFKAEQLNEIKQSSLARVICDNSDAIRSLQHDIFLFKTQEEMTSCENIPKIDLRMWTDCCEGDEPPTTVNNEIKEDMSALSDRLEGVESVMEQMSKTIKHLKRKKYLQKQVKGKKDLTCTDPDNQRRINGEKWNMEGCKICLCNRGKIVCMEQTCPKLSCESPVKIEGQCCPVCS</sequence>
<evidence type="ECO:0000256" key="12">
    <source>
        <dbReference type="ARBA" id="ARBA00023136"/>
    </source>
</evidence>